<dbReference type="AlphaFoldDB" id="A0A061QYU8"/>
<evidence type="ECO:0000313" key="2">
    <source>
        <dbReference type="EMBL" id="JAC63599.1"/>
    </source>
</evidence>
<reference evidence="2" key="1">
    <citation type="submission" date="2014-05" db="EMBL/GenBank/DDBJ databases">
        <title>The transcriptome of the halophilic microalga Tetraselmis sp. GSL018 isolated from the Great Salt Lake, Utah.</title>
        <authorList>
            <person name="Jinkerson R.E."/>
            <person name="D'Adamo S."/>
            <person name="Posewitz M.C."/>
        </authorList>
    </citation>
    <scope>NUCLEOTIDE SEQUENCE</scope>
    <source>
        <strain evidence="2">GSL018</strain>
    </source>
</reference>
<feature type="non-terminal residue" evidence="2">
    <location>
        <position position="1"/>
    </location>
</feature>
<organism evidence="2">
    <name type="scientific">Tetraselmis sp. GSL018</name>
    <dbReference type="NCBI Taxonomy" id="582737"/>
    <lineage>
        <taxon>Eukaryota</taxon>
        <taxon>Viridiplantae</taxon>
        <taxon>Chlorophyta</taxon>
        <taxon>core chlorophytes</taxon>
        <taxon>Chlorodendrophyceae</taxon>
        <taxon>Chlorodendrales</taxon>
        <taxon>Chlorodendraceae</taxon>
        <taxon>Tetraselmis</taxon>
    </lineage>
</organism>
<feature type="compositionally biased region" description="Acidic residues" evidence="1">
    <location>
        <begin position="1"/>
        <end position="11"/>
    </location>
</feature>
<gene>
    <name evidence="2" type="ORF">TSPGSL018_20253</name>
</gene>
<dbReference type="EMBL" id="GBEZ01023279">
    <property type="protein sequence ID" value="JAC63599.1"/>
    <property type="molecule type" value="Transcribed_RNA"/>
</dbReference>
<sequence length="229" mass="22823">GGEGAPEEPGADQEAAAAPPCSTLPPPGTGGAAVSGAAAAGGGPAGGSALGAVPGAEARLLSAEEMEDCSDEETWLTPGDILTPMGPPGGIGAHGRPVPVEGTASDPDRAAAQQGSGSFPVAPLEADLPCHLSEWWSTSGSPMAVEGTGRAVVALDSHLLDTRSPPAGACEETPPSLRGDDHSAVPMGPDWSATSAHPCPWARRAALLEELMGNDKHMEPVKVPLFPEL</sequence>
<feature type="compositionally biased region" description="Gly residues" evidence="1">
    <location>
        <begin position="29"/>
        <end position="49"/>
    </location>
</feature>
<protein>
    <submittedName>
        <fullName evidence="2">Uncharacterized protein</fullName>
    </submittedName>
</protein>
<name>A0A061QYU8_9CHLO</name>
<proteinExistence type="predicted"/>
<feature type="region of interest" description="Disordered" evidence="1">
    <location>
        <begin position="1"/>
        <end position="117"/>
    </location>
</feature>
<feature type="compositionally biased region" description="Acidic residues" evidence="1">
    <location>
        <begin position="64"/>
        <end position="74"/>
    </location>
</feature>
<evidence type="ECO:0000256" key="1">
    <source>
        <dbReference type="SAM" id="MobiDB-lite"/>
    </source>
</evidence>
<accession>A0A061QYU8</accession>